<name>A0A317CGZ9_9GAMM</name>
<gene>
    <name evidence="3" type="ORF">DKT75_12115</name>
</gene>
<keyword evidence="4" id="KW-1185">Reference proteome</keyword>
<reference evidence="3 4" key="1">
    <citation type="submission" date="2018-05" db="EMBL/GenBank/DDBJ databases">
        <title>Leucothrix arctica sp. nov., isolated from Arctic seawater.</title>
        <authorList>
            <person name="Choi A."/>
            <person name="Baek K."/>
        </authorList>
    </citation>
    <scope>NUCLEOTIDE SEQUENCE [LARGE SCALE GENOMIC DNA]</scope>
    <source>
        <strain evidence="3 4">IMCC9719</strain>
    </source>
</reference>
<protein>
    <submittedName>
        <fullName evidence="3">Cobalt ABC transporter permease</fullName>
    </submittedName>
</protein>
<dbReference type="EMBL" id="QGKL01000033">
    <property type="protein sequence ID" value="PWQ95522.1"/>
    <property type="molecule type" value="Genomic_DNA"/>
</dbReference>
<organism evidence="3 4">
    <name type="scientific">Leucothrix arctica</name>
    <dbReference type="NCBI Taxonomy" id="1481894"/>
    <lineage>
        <taxon>Bacteria</taxon>
        <taxon>Pseudomonadati</taxon>
        <taxon>Pseudomonadota</taxon>
        <taxon>Gammaproteobacteria</taxon>
        <taxon>Thiotrichales</taxon>
        <taxon>Thiotrichaceae</taxon>
        <taxon>Leucothrix</taxon>
    </lineage>
</organism>
<evidence type="ECO:0000256" key="2">
    <source>
        <dbReference type="SAM" id="SignalP"/>
    </source>
</evidence>
<accession>A0A317CGZ9</accession>
<keyword evidence="1" id="KW-0812">Transmembrane</keyword>
<evidence type="ECO:0000256" key="1">
    <source>
        <dbReference type="SAM" id="Phobius"/>
    </source>
</evidence>
<feature type="transmembrane region" description="Helical" evidence="1">
    <location>
        <begin position="165"/>
        <end position="188"/>
    </location>
</feature>
<keyword evidence="1" id="KW-1133">Transmembrane helix</keyword>
<keyword evidence="2" id="KW-0732">Signal</keyword>
<proteinExistence type="predicted"/>
<dbReference type="Proteomes" id="UP000245506">
    <property type="component" value="Unassembled WGS sequence"/>
</dbReference>
<feature type="signal peptide" evidence="2">
    <location>
        <begin position="1"/>
        <end position="16"/>
    </location>
</feature>
<keyword evidence="1" id="KW-0472">Membrane</keyword>
<feature type="chain" id="PRO_5016382784" evidence="2">
    <location>
        <begin position="17"/>
        <end position="196"/>
    </location>
</feature>
<evidence type="ECO:0000313" key="4">
    <source>
        <dbReference type="Proteomes" id="UP000245506"/>
    </source>
</evidence>
<comment type="caution">
    <text evidence="3">The sequence shown here is derived from an EMBL/GenBank/DDBJ whole genome shotgun (WGS) entry which is preliminary data.</text>
</comment>
<sequence>MLFCLLSVGFMTSALAHNVVSGVYADGLLIEGEIGFSNGDMAPAGLVVEVFDESGSALGKTQTKAEGIFLFEASSAQKHVFKVDLGAGHIAEMVLDANELSADAANVTAVESISTSLPTATQSNTVSNDTIGSISTEQFQRLIRNAVAQQVRPLQKEIRAYKEKVFFRDITGGLGFIFGLFGVAAWMASRRKETNP</sequence>
<dbReference type="AlphaFoldDB" id="A0A317CGZ9"/>
<evidence type="ECO:0000313" key="3">
    <source>
        <dbReference type="EMBL" id="PWQ95522.1"/>
    </source>
</evidence>